<protein>
    <submittedName>
        <fullName evidence="11">Heat-stable enterotoxin YstA</fullName>
    </submittedName>
    <submittedName>
        <fullName evidence="9">YST-A</fullName>
    </submittedName>
</protein>
<dbReference type="Pfam" id="PF02048">
    <property type="entry name" value="Enterotoxin_ST"/>
    <property type="match status" value="1"/>
</dbReference>
<feature type="signal peptide" evidence="8">
    <location>
        <begin position="1"/>
        <end position="19"/>
    </location>
</feature>
<dbReference type="KEGG" id="yet:CH48_4045"/>
<dbReference type="Proteomes" id="UP000595309">
    <property type="component" value="Chromosome"/>
</dbReference>
<gene>
    <name evidence="9" type="primary">ystA</name>
    <name evidence="9" type="ORF">ERS137941_03286</name>
    <name evidence="10" type="ORF">ERS137959_03630</name>
    <name evidence="11" type="ORF">I6I39_16850</name>
</gene>
<evidence type="ECO:0000313" key="9">
    <source>
        <dbReference type="EMBL" id="CFQ70371.1"/>
    </source>
</evidence>
<reference evidence="10 12" key="2">
    <citation type="submission" date="2015-03" db="EMBL/GenBank/DDBJ databases">
        <authorList>
            <consortium name="Pathogen Informatics"/>
            <person name="Murphy D."/>
        </authorList>
    </citation>
    <scope>NUCLEOTIDE SEQUENCE [LARGE SCALE GENOMIC DNA]</scope>
    <source>
        <strain evidence="10 12">IP05342</strain>
    </source>
</reference>
<evidence type="ECO:0000313" key="11">
    <source>
        <dbReference type="EMBL" id="QQU46576.1"/>
    </source>
</evidence>
<dbReference type="EMBL" id="CGBR01000028">
    <property type="protein sequence ID" value="CFQ70371.1"/>
    <property type="molecule type" value="Genomic_DNA"/>
</dbReference>
<comment type="similarity">
    <text evidence="2">Belongs to the heat-stable enterotoxin family.</text>
</comment>
<evidence type="ECO:0000256" key="4">
    <source>
        <dbReference type="ARBA" id="ARBA00022656"/>
    </source>
</evidence>
<keyword evidence="12" id="KW-1185">Reference proteome</keyword>
<evidence type="ECO:0000256" key="6">
    <source>
        <dbReference type="ARBA" id="ARBA00023026"/>
    </source>
</evidence>
<dbReference type="GO" id="GO:0090729">
    <property type="term" value="F:toxin activity"/>
    <property type="evidence" value="ECO:0007669"/>
    <property type="project" value="UniProtKB-KW"/>
</dbReference>
<accession>A0A0E1NC72</accession>
<evidence type="ECO:0000256" key="2">
    <source>
        <dbReference type="ARBA" id="ARBA00007697"/>
    </source>
</evidence>
<evidence type="ECO:0000313" key="12">
    <source>
        <dbReference type="Proteomes" id="UP000041601"/>
    </source>
</evidence>
<comment type="subcellular location">
    <subcellularLocation>
        <location evidence="1">Secreted</location>
    </subcellularLocation>
</comment>
<dbReference type="GO" id="GO:0005615">
    <property type="term" value="C:extracellular space"/>
    <property type="evidence" value="ECO:0007669"/>
    <property type="project" value="InterPro"/>
</dbReference>
<keyword evidence="3" id="KW-0964">Secreted</keyword>
<evidence type="ECO:0000256" key="5">
    <source>
        <dbReference type="ARBA" id="ARBA00022861"/>
    </source>
</evidence>
<keyword evidence="7" id="KW-1015">Disulfide bond</keyword>
<reference evidence="11 14" key="3">
    <citation type="submission" date="2021-01" db="EMBL/GenBank/DDBJ databases">
        <title>FDA dAtabase for Regulatory Grade micrObial Sequences (FDA-ARGOS): Supporting development and validation of Infectious Disease Dx tests.</title>
        <authorList>
            <person name="Blissenbach B."/>
            <person name="Krut O."/>
            <person name="Tallon L."/>
            <person name="Sadzewicz L."/>
            <person name="Zhao X."/>
            <person name="Boylan J."/>
            <person name="Ott S."/>
            <person name="Bowen H."/>
            <person name="Vavikolanu K."/>
            <person name="Mehta A."/>
            <person name="Aluvathingal J."/>
            <person name="Nadendla S."/>
            <person name="Yan Y."/>
            <person name="Sichtig H."/>
        </authorList>
    </citation>
    <scope>NUCLEOTIDE SEQUENCE [LARGE SCALE GENOMIC DNA]</scope>
    <source>
        <strain evidence="11 14">FDAARGOS_1082</strain>
    </source>
</reference>
<evidence type="ECO:0000256" key="3">
    <source>
        <dbReference type="ARBA" id="ARBA00022525"/>
    </source>
</evidence>
<keyword evidence="6" id="KW-0843">Virulence</keyword>
<evidence type="ECO:0000256" key="1">
    <source>
        <dbReference type="ARBA" id="ARBA00004613"/>
    </source>
</evidence>
<evidence type="ECO:0000313" key="10">
    <source>
        <dbReference type="EMBL" id="CNE37261.1"/>
    </source>
</evidence>
<dbReference type="InterPro" id="IPR001489">
    <property type="entry name" value="Heat-stable_enterotox_STa"/>
</dbReference>
<keyword evidence="8" id="KW-0732">Signal</keyword>
<keyword evidence="5" id="KW-0260">Enterotoxin</keyword>
<dbReference type="EMBL" id="CPXJ01000052">
    <property type="protein sequence ID" value="CNE37261.1"/>
    <property type="molecule type" value="Genomic_DNA"/>
</dbReference>
<name>A0A0E1NC72_YEREN</name>
<dbReference type="EMBL" id="CP068146">
    <property type="protein sequence ID" value="QQU46576.1"/>
    <property type="molecule type" value="Genomic_DNA"/>
</dbReference>
<dbReference type="AlphaFoldDB" id="A0A0E1NC72"/>
<evidence type="ECO:0000256" key="8">
    <source>
        <dbReference type="SAM" id="SignalP"/>
    </source>
</evidence>
<dbReference type="PROSITE" id="PS00273">
    <property type="entry name" value="ENTEROTOXIN_H_STABLE"/>
    <property type="match status" value="1"/>
</dbReference>
<dbReference type="Proteomes" id="UP000048841">
    <property type="component" value="Unassembled WGS sequence"/>
</dbReference>
<keyword evidence="4" id="KW-0800">Toxin</keyword>
<dbReference type="InterPro" id="IPR019806">
    <property type="entry name" value="Heat-stable_enterotox_CS"/>
</dbReference>
<dbReference type="Proteomes" id="UP000041601">
    <property type="component" value="Unassembled WGS sequence"/>
</dbReference>
<organism evidence="9 13">
    <name type="scientific">Yersinia enterocolitica</name>
    <dbReference type="NCBI Taxonomy" id="630"/>
    <lineage>
        <taxon>Bacteria</taxon>
        <taxon>Pseudomonadati</taxon>
        <taxon>Pseudomonadota</taxon>
        <taxon>Gammaproteobacteria</taxon>
        <taxon>Enterobacterales</taxon>
        <taxon>Yersiniaceae</taxon>
        <taxon>Yersinia</taxon>
    </lineage>
</organism>
<evidence type="ECO:0000313" key="13">
    <source>
        <dbReference type="Proteomes" id="UP000048841"/>
    </source>
</evidence>
<evidence type="ECO:0000256" key="7">
    <source>
        <dbReference type="ARBA" id="ARBA00023157"/>
    </source>
</evidence>
<feature type="chain" id="PRO_5044541946" evidence="8">
    <location>
        <begin position="20"/>
        <end position="71"/>
    </location>
</feature>
<dbReference type="PATRIC" id="fig|630.30.peg.145"/>
<dbReference type="RefSeq" id="WP_038892553.1">
    <property type="nucleotide sequence ID" value="NZ_CGBC01000034.1"/>
</dbReference>
<sequence>MKKIVFVLVLMLSSFGAFGQETVSGQFSDALSTPITAEVYKQACDPPSPPAEVSSDWDCCDVCCNPACAGC</sequence>
<evidence type="ECO:0000313" key="14">
    <source>
        <dbReference type="Proteomes" id="UP000595309"/>
    </source>
</evidence>
<dbReference type="GeneID" id="31412359"/>
<reference evidence="9 13" key="1">
    <citation type="submission" date="2015-03" db="EMBL/GenBank/DDBJ databases">
        <authorList>
            <person name="Murphy D."/>
        </authorList>
    </citation>
    <scope>NUCLEOTIDE SEQUENCE [LARGE SCALE GENOMIC DNA]</scope>
    <source>
        <strain evidence="9 13">IP26249</strain>
    </source>
</reference>
<proteinExistence type="inferred from homology"/>